<sequence length="98" mass="10843">MLKISISSVEYLDIPVTADSEVELESLPVEIAITDANSHPGAADWQTASWQNGHARILIGPGTALELTQRRQRYLAWVRVTDTPERPVLKADGEIVTY</sequence>
<reference evidence="1 2" key="1">
    <citation type="journal article" date="2019" name="Int. J. Syst. Evol. Microbiol.">
        <title>The Global Catalogue of Microorganisms (GCM) 10K type strain sequencing project: providing services to taxonomists for standard genome sequencing and annotation.</title>
        <authorList>
            <consortium name="The Broad Institute Genomics Platform"/>
            <consortium name="The Broad Institute Genome Sequencing Center for Infectious Disease"/>
            <person name="Wu L."/>
            <person name="Ma J."/>
        </authorList>
    </citation>
    <scope>NUCLEOTIDE SEQUENCE [LARGE SCALE GENOMIC DNA]</scope>
    <source>
        <strain evidence="1 2">JCM 8201</strain>
    </source>
</reference>
<dbReference type="EMBL" id="BAAATZ010000036">
    <property type="protein sequence ID" value="GAA2737872.1"/>
    <property type="molecule type" value="Genomic_DNA"/>
</dbReference>
<keyword evidence="2" id="KW-1185">Reference proteome</keyword>
<gene>
    <name evidence="1" type="ORF">GCM10010439_69650</name>
</gene>
<dbReference type="RefSeq" id="WP_344248271.1">
    <property type="nucleotide sequence ID" value="NZ_BAAATZ010000036.1"/>
</dbReference>
<dbReference type="Proteomes" id="UP001501842">
    <property type="component" value="Unassembled WGS sequence"/>
</dbReference>
<organism evidence="1 2">
    <name type="scientific">Actinocorallia aurantiaca</name>
    <dbReference type="NCBI Taxonomy" id="46204"/>
    <lineage>
        <taxon>Bacteria</taxon>
        <taxon>Bacillati</taxon>
        <taxon>Actinomycetota</taxon>
        <taxon>Actinomycetes</taxon>
        <taxon>Streptosporangiales</taxon>
        <taxon>Thermomonosporaceae</taxon>
        <taxon>Actinocorallia</taxon>
    </lineage>
</organism>
<name>A0ABN3UTV1_9ACTN</name>
<proteinExistence type="predicted"/>
<evidence type="ECO:0000313" key="2">
    <source>
        <dbReference type="Proteomes" id="UP001501842"/>
    </source>
</evidence>
<evidence type="ECO:0000313" key="1">
    <source>
        <dbReference type="EMBL" id="GAA2737872.1"/>
    </source>
</evidence>
<protein>
    <submittedName>
        <fullName evidence="1">Uncharacterized protein</fullName>
    </submittedName>
</protein>
<comment type="caution">
    <text evidence="1">The sequence shown here is derived from an EMBL/GenBank/DDBJ whole genome shotgun (WGS) entry which is preliminary data.</text>
</comment>
<accession>A0ABN3UTV1</accession>